<dbReference type="AlphaFoldDB" id="A0A5M6CDK1"/>
<dbReference type="Proteomes" id="UP000323632">
    <property type="component" value="Unassembled WGS sequence"/>
</dbReference>
<accession>A0A5M6CDK1</accession>
<gene>
    <name evidence="1" type="ORF">F0919_11955</name>
</gene>
<comment type="caution">
    <text evidence="1">The sequence shown here is derived from an EMBL/GenBank/DDBJ whole genome shotgun (WGS) entry which is preliminary data.</text>
</comment>
<keyword evidence="2" id="KW-1185">Reference proteome</keyword>
<name>A0A5M6CDK1_9BACT</name>
<reference evidence="1 2" key="1">
    <citation type="submission" date="2019-09" db="EMBL/GenBank/DDBJ databases">
        <title>Genome sequence and assembly of Taibaiella sp.</title>
        <authorList>
            <person name="Chhetri G."/>
        </authorList>
    </citation>
    <scope>NUCLEOTIDE SEQUENCE [LARGE SCALE GENOMIC DNA]</scope>
    <source>
        <strain evidence="1 2">KVB11</strain>
    </source>
</reference>
<dbReference type="RefSeq" id="WP_150033002.1">
    <property type="nucleotide sequence ID" value="NZ_VWSH01000003.1"/>
</dbReference>
<sequence length="421" mass="47548">MVKRLVLLLFTGLFCCNFMYAAKLYIPMSADNQGNHLKAYGIAFLALKAGMTVDWLLNYDGGAFAMDQNAEIEKTCKLRGVDYNIMADVQYDGILQKIADPDFNGDVIKLEKAPKIAVYTPKSKLPWDDAVTMALEYAEIPYDKIYDDEILDDKLHEYDWLHLHHEDFTGQYGKFWGAYRTASWYIEDVKNQEAMAAKHGFKKVSQLKLAVAKKIQGFVAGGGYLFAMCSATDSYDIALAADGVDICDVPFDGDAPDPQAQQKLNFAPCFAFKDFTLEKNPYQYEYSDIDNTLFRKVPMTTDYFTLFTFSAKFDPVPTMLCQNHTTTIKGFMGQTTAFRKEVLKSSVLVLGENQAANEARYIHGEFGKGTFTFYGGHDPEDYQHQIDDPHTDLSLHPTSPGYRLILNNVLFPAAKKKPRKT</sequence>
<proteinExistence type="predicted"/>
<evidence type="ECO:0000313" key="1">
    <source>
        <dbReference type="EMBL" id="KAA5533254.1"/>
    </source>
</evidence>
<dbReference type="EMBL" id="VWSH01000003">
    <property type="protein sequence ID" value="KAA5533254.1"/>
    <property type="molecule type" value="Genomic_DNA"/>
</dbReference>
<organism evidence="1 2">
    <name type="scientific">Taibaiella lutea</name>
    <dbReference type="NCBI Taxonomy" id="2608001"/>
    <lineage>
        <taxon>Bacteria</taxon>
        <taxon>Pseudomonadati</taxon>
        <taxon>Bacteroidota</taxon>
        <taxon>Chitinophagia</taxon>
        <taxon>Chitinophagales</taxon>
        <taxon>Chitinophagaceae</taxon>
        <taxon>Taibaiella</taxon>
    </lineage>
</organism>
<protein>
    <submittedName>
        <fullName evidence="1">Asparagine synthetase B</fullName>
    </submittedName>
</protein>
<evidence type="ECO:0000313" key="2">
    <source>
        <dbReference type="Proteomes" id="UP000323632"/>
    </source>
</evidence>